<dbReference type="PANTHER" id="PTHR32089:SF114">
    <property type="entry name" value="METHYL-ACCEPTING CHEMOTAXIS PROTEIN MCPB"/>
    <property type="match status" value="1"/>
</dbReference>
<dbReference type="GO" id="GO:0007165">
    <property type="term" value="P:signal transduction"/>
    <property type="evidence" value="ECO:0007669"/>
    <property type="project" value="UniProtKB-KW"/>
</dbReference>
<keyword evidence="5" id="KW-1185">Reference proteome</keyword>
<dbReference type="EMBL" id="CP006877">
    <property type="protein sequence ID" value="AJD40546.1"/>
    <property type="molecule type" value="Genomic_DNA"/>
</dbReference>
<dbReference type="InterPro" id="IPR004089">
    <property type="entry name" value="MCPsignal_dom"/>
</dbReference>
<dbReference type="Gene3D" id="1.10.287.950">
    <property type="entry name" value="Methyl-accepting chemotaxis protein"/>
    <property type="match status" value="1"/>
</dbReference>
<dbReference type="SUPFAM" id="SSF58104">
    <property type="entry name" value="Methyl-accepting chemotaxis protein (MCP) signaling domain"/>
    <property type="match status" value="1"/>
</dbReference>
<gene>
    <name evidence="4" type="ORF">RGR602_CH01188</name>
</gene>
<evidence type="ECO:0000256" key="2">
    <source>
        <dbReference type="PROSITE-ProRule" id="PRU00284"/>
    </source>
</evidence>
<organism evidence="4 5">
    <name type="scientific">Rhizobium gallicum bv. gallicum R602sp</name>
    <dbReference type="NCBI Taxonomy" id="1041138"/>
    <lineage>
        <taxon>Bacteria</taxon>
        <taxon>Pseudomonadati</taxon>
        <taxon>Pseudomonadota</taxon>
        <taxon>Alphaproteobacteria</taxon>
        <taxon>Hyphomicrobiales</taxon>
        <taxon>Rhizobiaceae</taxon>
        <taxon>Rhizobium/Agrobacterium group</taxon>
        <taxon>Rhizobium</taxon>
    </lineage>
</organism>
<evidence type="ECO:0000313" key="5">
    <source>
        <dbReference type="Proteomes" id="UP000031368"/>
    </source>
</evidence>
<dbReference type="AlphaFoldDB" id="A0A0B4X044"/>
<accession>A0A0B4X044</accession>
<name>A0A0B4X044_9HYPH</name>
<dbReference type="GO" id="GO:0016020">
    <property type="term" value="C:membrane"/>
    <property type="evidence" value="ECO:0007669"/>
    <property type="project" value="InterPro"/>
</dbReference>
<dbReference type="PROSITE" id="PS50111">
    <property type="entry name" value="CHEMOTAXIS_TRANSDUC_2"/>
    <property type="match status" value="1"/>
</dbReference>
<dbReference type="PANTHER" id="PTHR32089">
    <property type="entry name" value="METHYL-ACCEPTING CHEMOTAXIS PROTEIN MCPB"/>
    <property type="match status" value="1"/>
</dbReference>
<dbReference type="RefSeq" id="WP_039844344.1">
    <property type="nucleotide sequence ID" value="NZ_CP006877.1"/>
</dbReference>
<dbReference type="Proteomes" id="UP000031368">
    <property type="component" value="Chromosome"/>
</dbReference>
<reference evidence="4 5" key="1">
    <citation type="submission" date="2013-11" db="EMBL/GenBank/DDBJ databases">
        <title>Complete genome sequence of Rhizobium gallicum bv. gallicum R602.</title>
        <authorList>
            <person name="Bustos P."/>
            <person name="Santamaria R.I."/>
            <person name="Lozano L."/>
            <person name="Acosta J.L."/>
            <person name="Ormeno-Orrillo E."/>
            <person name="Rogel M.A."/>
            <person name="Romero D."/>
            <person name="Cevallos M.A."/>
            <person name="Martinez-Romero E."/>
            <person name="Gonzalez V."/>
        </authorList>
    </citation>
    <scope>NUCLEOTIDE SEQUENCE [LARGE SCALE GENOMIC DNA]</scope>
    <source>
        <strain evidence="4 5">R602</strain>
    </source>
</reference>
<evidence type="ECO:0000256" key="1">
    <source>
        <dbReference type="ARBA" id="ARBA00023224"/>
    </source>
</evidence>
<feature type="domain" description="Methyl-accepting transducer" evidence="3">
    <location>
        <begin position="32"/>
        <end position="272"/>
    </location>
</feature>
<dbReference type="HOGENOM" id="CLU_000445_107_32_5"/>
<keyword evidence="1 2" id="KW-0807">Transducer</keyword>
<evidence type="ECO:0000259" key="3">
    <source>
        <dbReference type="PROSITE" id="PS50111"/>
    </source>
</evidence>
<dbReference type="Pfam" id="PF00015">
    <property type="entry name" value="MCPsignal"/>
    <property type="match status" value="1"/>
</dbReference>
<protein>
    <submittedName>
        <fullName evidence="4">Methyl-accepting chemotaxis protein</fullName>
    </submittedName>
</protein>
<dbReference type="SMART" id="SM00283">
    <property type="entry name" value="MA"/>
    <property type="match status" value="1"/>
</dbReference>
<dbReference type="KEGG" id="rga:RGR602_CH01188"/>
<evidence type="ECO:0000313" key="4">
    <source>
        <dbReference type="EMBL" id="AJD40546.1"/>
    </source>
</evidence>
<proteinExistence type="predicted"/>
<sequence>MYALKTVEEVADEPDGHSAEALRHVLSRLAEEASTLGIDLVDIAGAIQDMAAMSARHATAFDDVTRTALSIAETNRAVAMSLNETDRTAAEARHMLKESAGRLSGSVEEIGHMVESSEEISAEINTFSKSLADVDKVAAEISTIARQTNLLALNAAIEAARAGEAGKGFAVVASEIRALSLQTSKATGSIQETLDELRIRIDRLSAAGSGARESAAGVKDKSEAMRGAFTKMEHVITQILDSSTVMARTTEAVDQQCAGFVAKLGEMSAEVLNSNVKLQQAAKRVDSVVGLSEKLVQLTASAGVQTTDSLWIAKAQGVASAISDVFEHAVAEGRIGFEALFNRQYRPIPGTDPVQLMAAFTELTDRLLPPIQEPVAACDERIAFCAAVDENGYLPTHNRKFSEPQRPGDTVWNTANCRNRRIFNDRVGLAAGKSTAPFLVQTYRRDMGGGSFVMMKDISAPITVRGRHWGGLRLAVKV</sequence>